<evidence type="ECO:0000313" key="2">
    <source>
        <dbReference type="Proteomes" id="UP000325105"/>
    </source>
</evidence>
<dbReference type="EMBL" id="VNHX01000027">
    <property type="protein sequence ID" value="TYP89449.1"/>
    <property type="molecule type" value="Genomic_DNA"/>
</dbReference>
<gene>
    <name evidence="1" type="ORF">BC792_12750</name>
</gene>
<evidence type="ECO:0000313" key="1">
    <source>
        <dbReference type="EMBL" id="TYP89449.1"/>
    </source>
</evidence>
<organism evidence="1 2">
    <name type="scientific">Sphingobacterium allocomposti</name>
    <dbReference type="NCBI Taxonomy" id="415956"/>
    <lineage>
        <taxon>Bacteria</taxon>
        <taxon>Pseudomonadati</taxon>
        <taxon>Bacteroidota</taxon>
        <taxon>Sphingobacteriia</taxon>
        <taxon>Sphingobacteriales</taxon>
        <taxon>Sphingobacteriaceae</taxon>
        <taxon>Sphingobacterium</taxon>
    </lineage>
</organism>
<sequence>MSVIRSKYLRRAGSKAKSEHRKIRRYAKGFVKANRRYAVNDYCFKLGLNNAFMMQSSTEG</sequence>
<name>A0A5S5D452_9SPHI</name>
<keyword evidence="2" id="KW-1185">Reference proteome</keyword>
<proteinExistence type="predicted"/>
<dbReference type="Proteomes" id="UP000325105">
    <property type="component" value="Unassembled WGS sequence"/>
</dbReference>
<dbReference type="AlphaFoldDB" id="A0A5S5D452"/>
<reference evidence="1 2" key="1">
    <citation type="submission" date="2019-07" db="EMBL/GenBank/DDBJ databases">
        <title>Genomic Encyclopedia of Archaeal and Bacterial Type Strains, Phase II (KMG-II): from individual species to whole genera.</title>
        <authorList>
            <person name="Goeker M."/>
        </authorList>
    </citation>
    <scope>NUCLEOTIDE SEQUENCE [LARGE SCALE GENOMIC DNA]</scope>
    <source>
        <strain evidence="1 2">DSM 18850</strain>
    </source>
</reference>
<accession>A0A5S5D452</accession>
<comment type="caution">
    <text evidence="1">The sequence shown here is derived from an EMBL/GenBank/DDBJ whole genome shotgun (WGS) entry which is preliminary data.</text>
</comment>
<protein>
    <submittedName>
        <fullName evidence="1">Uncharacterized protein</fullName>
    </submittedName>
</protein>